<dbReference type="Pfam" id="PF18201">
    <property type="entry name" value="PIH1_CS"/>
    <property type="match status" value="1"/>
</dbReference>
<dbReference type="GO" id="GO:0070286">
    <property type="term" value="P:axonemal dynein complex assembly"/>
    <property type="evidence" value="ECO:0007669"/>
    <property type="project" value="InterPro"/>
</dbReference>
<dbReference type="Gene3D" id="2.60.40.790">
    <property type="match status" value="1"/>
</dbReference>
<organism evidence="4">
    <name type="scientific">Hexamita inflata</name>
    <dbReference type="NCBI Taxonomy" id="28002"/>
    <lineage>
        <taxon>Eukaryota</taxon>
        <taxon>Metamonada</taxon>
        <taxon>Diplomonadida</taxon>
        <taxon>Hexamitidae</taxon>
        <taxon>Hexamitinae</taxon>
        <taxon>Hexamita</taxon>
    </lineage>
</organism>
<evidence type="ECO:0000313" key="6">
    <source>
        <dbReference type="EMBL" id="CAI9937301.1"/>
    </source>
</evidence>
<gene>
    <name evidence="5" type="ORF">HINF_LOCUS12268</name>
    <name evidence="6" type="ORF">HINF_LOCUS24946</name>
    <name evidence="7" type="ORF">HINF_LOCUS29023</name>
    <name evidence="9" type="ORF">HINF_LOCUS48479</name>
    <name evidence="8" type="ORF">HINF_LOCUS54911</name>
    <name evidence="10" type="ORF">HINF_LOCUS67873</name>
    <name evidence="11" type="ORF">HINF_LOCUS71584</name>
    <name evidence="12" type="ORF">HINF_LOCUS72089</name>
    <name evidence="4" type="ORF">HINF_LOCUS722</name>
    <name evidence="13" type="ORF">HINF_LOCUS73047</name>
</gene>
<name>A0AA86TD53_9EUKA</name>
<dbReference type="AlphaFoldDB" id="A0AA86TD53"/>
<dbReference type="EMBL" id="CATOUU010000317">
    <property type="protein sequence ID" value="CAI9924623.1"/>
    <property type="molecule type" value="Genomic_DNA"/>
</dbReference>
<evidence type="ECO:0000313" key="5">
    <source>
        <dbReference type="EMBL" id="CAI9924623.1"/>
    </source>
</evidence>
<protein>
    <submittedName>
        <fullName evidence="4">Pre-RNA processing PIH1/Nop17 family protein</fullName>
    </submittedName>
    <submittedName>
        <fullName evidence="9">Pre-RNA_processing PIH1/Nop17 family protein</fullName>
    </submittedName>
</protein>
<reference evidence="9 14" key="2">
    <citation type="submission" date="2024-07" db="EMBL/GenBank/DDBJ databases">
        <authorList>
            <person name="Akdeniz Z."/>
        </authorList>
    </citation>
    <scope>NUCLEOTIDE SEQUENCE [LARGE SCALE GENOMIC DNA]</scope>
</reference>
<dbReference type="Proteomes" id="UP001642409">
    <property type="component" value="Unassembled WGS sequence"/>
</dbReference>
<evidence type="ECO:0000256" key="2">
    <source>
        <dbReference type="SAM" id="MobiDB-lite"/>
    </source>
</evidence>
<dbReference type="InterPro" id="IPR041442">
    <property type="entry name" value="PIH1D1/2/3_CS-like"/>
</dbReference>
<evidence type="ECO:0000313" key="4">
    <source>
        <dbReference type="EMBL" id="CAI9913077.1"/>
    </source>
</evidence>
<dbReference type="EMBL" id="CAXDID020000565">
    <property type="protein sequence ID" value="CAL6103322.1"/>
    <property type="molecule type" value="Genomic_DNA"/>
</dbReference>
<feature type="compositionally biased region" description="Polar residues" evidence="2">
    <location>
        <begin position="33"/>
        <end position="45"/>
    </location>
</feature>
<dbReference type="InterPro" id="IPR008978">
    <property type="entry name" value="HSP20-like_chaperone"/>
</dbReference>
<dbReference type="PANTHER" id="PTHR21083:SF0">
    <property type="entry name" value="DYNEIN AXONEMAL ASSEMBLY FACTOR 6"/>
    <property type="match status" value="1"/>
</dbReference>
<keyword evidence="14" id="KW-1185">Reference proteome</keyword>
<evidence type="ECO:0000313" key="13">
    <source>
        <dbReference type="EMBL" id="CAL6104988.1"/>
    </source>
</evidence>
<evidence type="ECO:0000313" key="11">
    <source>
        <dbReference type="EMBL" id="CAL6102264.1"/>
    </source>
</evidence>
<dbReference type="GO" id="GO:0005737">
    <property type="term" value="C:cytoplasm"/>
    <property type="evidence" value="ECO:0007669"/>
    <property type="project" value="TreeGrafter"/>
</dbReference>
<dbReference type="EMBL" id="CATOUU010000645">
    <property type="protein sequence ID" value="CAI9937301.1"/>
    <property type="molecule type" value="Genomic_DNA"/>
</dbReference>
<feature type="region of interest" description="Disordered" evidence="2">
    <location>
        <begin position="18"/>
        <end position="45"/>
    </location>
</feature>
<proteinExistence type="inferred from homology"/>
<dbReference type="EMBL" id="CAXDID020000553">
    <property type="protein sequence ID" value="CAL6102264.1"/>
    <property type="molecule type" value="Genomic_DNA"/>
</dbReference>
<evidence type="ECO:0000313" key="9">
    <source>
        <dbReference type="EMBL" id="CAL6058877.1"/>
    </source>
</evidence>
<evidence type="ECO:0000313" key="10">
    <source>
        <dbReference type="EMBL" id="CAL6095278.1"/>
    </source>
</evidence>
<evidence type="ECO:0000313" key="7">
    <source>
        <dbReference type="EMBL" id="CAI9941378.1"/>
    </source>
</evidence>
<comment type="caution">
    <text evidence="4">The sequence shown here is derived from an EMBL/GenBank/DDBJ whole genome shotgun (WGS) entry which is preliminary data.</text>
</comment>
<dbReference type="EMBL" id="CATOUU010000018">
    <property type="protein sequence ID" value="CAI9913077.1"/>
    <property type="molecule type" value="Genomic_DNA"/>
</dbReference>
<dbReference type="EMBL" id="CAXDID020000590">
    <property type="protein sequence ID" value="CAL6104988.1"/>
    <property type="molecule type" value="Genomic_DNA"/>
</dbReference>
<evidence type="ECO:0000313" key="8">
    <source>
        <dbReference type="EMBL" id="CAI9967266.1"/>
    </source>
</evidence>
<accession>A0AA86TD53</accession>
<dbReference type="EMBL" id="CAXDID020000223">
    <property type="protein sequence ID" value="CAL6058877.1"/>
    <property type="molecule type" value="Genomic_DNA"/>
</dbReference>
<dbReference type="InterPro" id="IPR026697">
    <property type="entry name" value="DNAAF6"/>
</dbReference>
<dbReference type="SUPFAM" id="SSF49764">
    <property type="entry name" value="HSP20-like chaperones"/>
    <property type="match status" value="1"/>
</dbReference>
<evidence type="ECO:0000313" key="14">
    <source>
        <dbReference type="Proteomes" id="UP001642409"/>
    </source>
</evidence>
<evidence type="ECO:0000256" key="1">
    <source>
        <dbReference type="ARBA" id="ARBA00008511"/>
    </source>
</evidence>
<evidence type="ECO:0000313" key="12">
    <source>
        <dbReference type="EMBL" id="CAL6103322.1"/>
    </source>
</evidence>
<dbReference type="EMBL" id="CAXDID020000474">
    <property type="protein sequence ID" value="CAL6095278.1"/>
    <property type="molecule type" value="Genomic_DNA"/>
</dbReference>
<comment type="similarity">
    <text evidence="1">Belongs to the PIH1 family.</text>
</comment>
<sequence length="155" mass="17911">MEMNEIQALNTMLENAQIEAQQKEQQKASKPQNNNNTEQKQSQLKNRVEETLGINFKAPKYEIIYKQTVEASEVYGGFGQMTPSTMDSQWLVIRIQLPGEQMKNIDVELTEQTLTLFSKIHRLHLELPHVINEKSAKAKWNNGSLEITVRRKDVE</sequence>
<feature type="domain" description="PIH1D1/2/3 CS-like" evidence="3">
    <location>
        <begin position="57"/>
        <end position="149"/>
    </location>
</feature>
<reference evidence="4" key="1">
    <citation type="submission" date="2023-06" db="EMBL/GenBank/DDBJ databases">
        <authorList>
            <person name="Kurt Z."/>
        </authorList>
    </citation>
    <scope>NUCLEOTIDE SEQUENCE</scope>
</reference>
<dbReference type="EMBL" id="CATOUU010001018">
    <property type="protein sequence ID" value="CAI9967266.1"/>
    <property type="molecule type" value="Genomic_DNA"/>
</dbReference>
<dbReference type="EMBL" id="CATOUU010000691">
    <property type="protein sequence ID" value="CAI9941378.1"/>
    <property type="molecule type" value="Genomic_DNA"/>
</dbReference>
<dbReference type="GO" id="GO:0051087">
    <property type="term" value="F:protein-folding chaperone binding"/>
    <property type="evidence" value="ECO:0007669"/>
    <property type="project" value="InterPro"/>
</dbReference>
<dbReference type="CDD" id="cd00298">
    <property type="entry name" value="ACD_sHsps_p23-like"/>
    <property type="match status" value="1"/>
</dbReference>
<evidence type="ECO:0000259" key="3">
    <source>
        <dbReference type="Pfam" id="PF18201"/>
    </source>
</evidence>
<dbReference type="PANTHER" id="PTHR21083">
    <property type="entry name" value="TWISTER"/>
    <property type="match status" value="1"/>
</dbReference>
<dbReference type="GO" id="GO:0045505">
    <property type="term" value="F:dynein intermediate chain binding"/>
    <property type="evidence" value="ECO:0007669"/>
    <property type="project" value="TreeGrafter"/>
</dbReference>